<dbReference type="EMBL" id="ML119810">
    <property type="protein sequence ID" value="RPA73816.1"/>
    <property type="molecule type" value="Genomic_DNA"/>
</dbReference>
<evidence type="ECO:0000313" key="3">
    <source>
        <dbReference type="Proteomes" id="UP000275078"/>
    </source>
</evidence>
<evidence type="ECO:0000313" key="2">
    <source>
        <dbReference type="EMBL" id="RPA73816.1"/>
    </source>
</evidence>
<accession>A0A3N4HLN6</accession>
<feature type="compositionally biased region" description="Low complexity" evidence="1">
    <location>
        <begin position="361"/>
        <end position="373"/>
    </location>
</feature>
<keyword evidence="3" id="KW-1185">Reference proteome</keyword>
<dbReference type="STRING" id="1160509.A0A3N4HLN6"/>
<reference evidence="2 3" key="1">
    <citation type="journal article" date="2018" name="Nat. Ecol. Evol.">
        <title>Pezizomycetes genomes reveal the molecular basis of ectomycorrhizal truffle lifestyle.</title>
        <authorList>
            <person name="Murat C."/>
            <person name="Payen T."/>
            <person name="Noel B."/>
            <person name="Kuo A."/>
            <person name="Morin E."/>
            <person name="Chen J."/>
            <person name="Kohler A."/>
            <person name="Krizsan K."/>
            <person name="Balestrini R."/>
            <person name="Da Silva C."/>
            <person name="Montanini B."/>
            <person name="Hainaut M."/>
            <person name="Levati E."/>
            <person name="Barry K.W."/>
            <person name="Belfiori B."/>
            <person name="Cichocki N."/>
            <person name="Clum A."/>
            <person name="Dockter R.B."/>
            <person name="Fauchery L."/>
            <person name="Guy J."/>
            <person name="Iotti M."/>
            <person name="Le Tacon F."/>
            <person name="Lindquist E.A."/>
            <person name="Lipzen A."/>
            <person name="Malagnac F."/>
            <person name="Mello A."/>
            <person name="Molinier V."/>
            <person name="Miyauchi S."/>
            <person name="Poulain J."/>
            <person name="Riccioni C."/>
            <person name="Rubini A."/>
            <person name="Sitrit Y."/>
            <person name="Splivallo R."/>
            <person name="Traeger S."/>
            <person name="Wang M."/>
            <person name="Zifcakova L."/>
            <person name="Wipf D."/>
            <person name="Zambonelli A."/>
            <person name="Paolocci F."/>
            <person name="Nowrousian M."/>
            <person name="Ottonello S."/>
            <person name="Baldrian P."/>
            <person name="Spatafora J.W."/>
            <person name="Henrissat B."/>
            <person name="Nagy L.G."/>
            <person name="Aury J.M."/>
            <person name="Wincker P."/>
            <person name="Grigoriev I.V."/>
            <person name="Bonfante P."/>
            <person name="Martin F.M."/>
        </authorList>
    </citation>
    <scope>NUCLEOTIDE SEQUENCE [LARGE SCALE GENOMIC DNA]</scope>
    <source>
        <strain evidence="2 3">RN42</strain>
    </source>
</reference>
<protein>
    <submittedName>
        <fullName evidence="2">Uncharacterized protein</fullName>
    </submittedName>
</protein>
<dbReference type="Proteomes" id="UP000275078">
    <property type="component" value="Unassembled WGS sequence"/>
</dbReference>
<organism evidence="2 3">
    <name type="scientific">Ascobolus immersus RN42</name>
    <dbReference type="NCBI Taxonomy" id="1160509"/>
    <lineage>
        <taxon>Eukaryota</taxon>
        <taxon>Fungi</taxon>
        <taxon>Dikarya</taxon>
        <taxon>Ascomycota</taxon>
        <taxon>Pezizomycotina</taxon>
        <taxon>Pezizomycetes</taxon>
        <taxon>Pezizales</taxon>
        <taxon>Ascobolaceae</taxon>
        <taxon>Ascobolus</taxon>
    </lineage>
</organism>
<proteinExistence type="predicted"/>
<gene>
    <name evidence="2" type="ORF">BJ508DRAFT_45177</name>
</gene>
<feature type="region of interest" description="Disordered" evidence="1">
    <location>
        <begin position="360"/>
        <end position="380"/>
    </location>
</feature>
<name>A0A3N4HLN6_ASCIM</name>
<sequence length="1146" mass="127316">MGRFGNQQASPLRLLAQRNISPADTAKSSGNNDDYDTLLPGEQRLQSFSAPLLVAGPAHTIRVQQTVNGKPSDSQLELVAERKFSVRAPQFSLPDGTIHSVYPPPGYSESRRVLPHIVLSDPHIPWERFGNPLELGDPKKRERHRTPWLGLLSFTEDELRLTSEELASVFSQVPMQEGRKLQQNSNYATKIAPCHIPLLRYTTFPDLTKDFREAQREETDVILLKRDVFRKLFSQYNEQNEPVSADQADTSAFAYLAHVVSINAKGMATAEPGDGSPTVQFSTLFSHRTGPLDRTSPTPVTVHLLSLEGVSGIRLPLDSKYVSLISLHSWTYTCQPPGKLDTTDAFNKLRDTLGLLRRDPPSSLLNRVSPSSSTDPVKDRLSQRLSDGYSLLRYRTQTGEPTVAFYRGPYTPTAVGALPMPKCSNSGIDLQIVDRTLGIMDITYSSAWQLGRTLAIADSNFTAALARFKAAIHALAMDSTKIEVAKLYSASHPRMDVLEALPKTIENLRAVHSASEVQEGVTSSITADSSYFEPGDANKRWFRRKLSRKETPNLSWTGEEMKARYQHHANEAALALSMASLPPDTKPEIYNGANTPKSTDWQVLVGSLMDMKHLLGIPAHYYISDPTHLPPESLRFFSIDDNWTDALIDGALSLANHMGEDKDRVAIKVAFNRFLTETTHTVPVCGFLLRSDLVSIFPDLKVSTGLGIGDNPIKRHEIVTDGLMLCLFDRDFGCEGLRELWFTQPPHQERFAVGESIHLEEGLTVGVKQQYTVQYPSTGSKAIASDSHTFKRQDHKNIFIWGSESGKNDIRLLRLPYYAKYIFDTLMEKNKDTQLFVDTVPTSALLARQMTDPVYRLKIELGKSKALETLKKSFLGTMEADLSAAGLLTSLISSTVDKPDLAHPKETDALDLQQLPSAASIGRVAPPILVADNLVPHLPTIPDVAYSTEESTIEILPFKPQSVALESNIDRPAGPADFHVKIFSMSAADKPSSSRIVWVGDGLEQDLIFAIRCENNNWDKQLVEFKICIPMGISGGLEKAKNLLEKYEGPGAAMLSNLRFNVLVQRLGSARAKNWTLELRVIPRTAQENKGVRVNKITELSFRLSLAAPVGDNRVVENITYTWKYAGAKKWHTGTEKLEVRVRNKS</sequence>
<evidence type="ECO:0000256" key="1">
    <source>
        <dbReference type="SAM" id="MobiDB-lite"/>
    </source>
</evidence>
<dbReference type="OrthoDB" id="3029913at2759"/>
<dbReference type="AlphaFoldDB" id="A0A3N4HLN6"/>